<dbReference type="SUPFAM" id="SSF81383">
    <property type="entry name" value="F-box domain"/>
    <property type="match status" value="1"/>
</dbReference>
<dbReference type="Pfam" id="PF12937">
    <property type="entry name" value="F-box-like"/>
    <property type="match status" value="1"/>
</dbReference>
<dbReference type="HOGENOM" id="CLU_1428312_0_0_1"/>
<sequence>MNTLPVEIFTEILGHLPPASFKSARLTSRQFNAVLAQPTFCTLRGFLDDADAAMATLLQTLHDLPGRPRAMWSPHCSVPAGLPLPPSFLRAVYAALGGAAGPKRRRKRRRSDGGGGGGGGGGGRLELMDSSDEGSSDEWDMTSPSILEGEEQGEEEEEEEEEEVSTAVVLQRLGRPEVNEDTLRQALFRYALHKSYVYDGEGEAPQLWVMNSTKWKYQL</sequence>
<reference evidence="3 4" key="1">
    <citation type="submission" date="2012-10" db="EMBL/GenBank/DDBJ databases">
        <title>Genome sequencing and analysis of entomopathogenic fungi Beauveria bassiana D1-5.</title>
        <authorList>
            <person name="Li Q."/>
            <person name="Wang L."/>
            <person name="Zhang Z."/>
            <person name="Wang Q."/>
            <person name="Ren J."/>
            <person name="Wang M."/>
            <person name="Xu W."/>
            <person name="Wang J."/>
            <person name="Lu Y."/>
            <person name="Du Q."/>
            <person name="Sun Z."/>
        </authorList>
    </citation>
    <scope>NUCLEOTIDE SEQUENCE [LARGE SCALE GENOMIC DNA]</scope>
    <source>
        <strain evidence="3 4">D1-5</strain>
    </source>
</reference>
<gene>
    <name evidence="3" type="ORF">BBAD15_g11070</name>
</gene>
<dbReference type="SMART" id="SM00256">
    <property type="entry name" value="FBOX"/>
    <property type="match status" value="1"/>
</dbReference>
<feature type="compositionally biased region" description="Acidic residues" evidence="1">
    <location>
        <begin position="148"/>
        <end position="164"/>
    </location>
</feature>
<comment type="caution">
    <text evidence="3">The sequence shown here is derived from an EMBL/GenBank/DDBJ whole genome shotgun (WGS) entry which is preliminary data.</text>
</comment>
<dbReference type="OrthoDB" id="4986826at2759"/>
<evidence type="ECO:0000313" key="3">
    <source>
        <dbReference type="EMBL" id="KGQ03682.1"/>
    </source>
</evidence>
<dbReference type="PROSITE" id="PS50181">
    <property type="entry name" value="FBOX"/>
    <property type="match status" value="1"/>
</dbReference>
<evidence type="ECO:0000259" key="2">
    <source>
        <dbReference type="PROSITE" id="PS50181"/>
    </source>
</evidence>
<organism evidence="3 4">
    <name type="scientific">Beauveria bassiana D1-5</name>
    <dbReference type="NCBI Taxonomy" id="1245745"/>
    <lineage>
        <taxon>Eukaryota</taxon>
        <taxon>Fungi</taxon>
        <taxon>Dikarya</taxon>
        <taxon>Ascomycota</taxon>
        <taxon>Pezizomycotina</taxon>
        <taxon>Sordariomycetes</taxon>
        <taxon>Hypocreomycetidae</taxon>
        <taxon>Hypocreales</taxon>
        <taxon>Cordycipitaceae</taxon>
        <taxon>Beauveria</taxon>
    </lineage>
</organism>
<protein>
    <recommendedName>
        <fullName evidence="2">F-box domain-containing protein</fullName>
    </recommendedName>
</protein>
<feature type="domain" description="F-box" evidence="2">
    <location>
        <begin position="1"/>
        <end position="43"/>
    </location>
</feature>
<accession>A0A0A2VBK3</accession>
<dbReference type="CDD" id="cd09917">
    <property type="entry name" value="F-box_SF"/>
    <property type="match status" value="1"/>
</dbReference>
<feature type="compositionally biased region" description="Gly residues" evidence="1">
    <location>
        <begin position="113"/>
        <end position="124"/>
    </location>
</feature>
<dbReference type="EMBL" id="ANFO01001182">
    <property type="protein sequence ID" value="KGQ03682.1"/>
    <property type="molecule type" value="Genomic_DNA"/>
</dbReference>
<name>A0A0A2VBK3_BEABA</name>
<feature type="region of interest" description="Disordered" evidence="1">
    <location>
        <begin position="102"/>
        <end position="165"/>
    </location>
</feature>
<proteinExistence type="predicted"/>
<dbReference type="Proteomes" id="UP000030106">
    <property type="component" value="Unassembled WGS sequence"/>
</dbReference>
<dbReference type="AlphaFoldDB" id="A0A0A2VBK3"/>
<evidence type="ECO:0000313" key="4">
    <source>
        <dbReference type="Proteomes" id="UP000030106"/>
    </source>
</evidence>
<feature type="compositionally biased region" description="Acidic residues" evidence="1">
    <location>
        <begin position="129"/>
        <end position="140"/>
    </location>
</feature>
<evidence type="ECO:0000256" key="1">
    <source>
        <dbReference type="SAM" id="MobiDB-lite"/>
    </source>
</evidence>
<dbReference type="InterPro" id="IPR036047">
    <property type="entry name" value="F-box-like_dom_sf"/>
</dbReference>
<dbReference type="InterPro" id="IPR001810">
    <property type="entry name" value="F-box_dom"/>
</dbReference>